<dbReference type="InterPro" id="IPR026961">
    <property type="entry name" value="PGG_dom"/>
</dbReference>
<keyword evidence="2" id="KW-0812">Transmembrane</keyword>
<evidence type="ECO:0000313" key="5">
    <source>
        <dbReference type="Proteomes" id="UP001190926"/>
    </source>
</evidence>
<dbReference type="EMBL" id="SDAM02000267">
    <property type="protein sequence ID" value="KAH6825028.1"/>
    <property type="molecule type" value="Genomic_DNA"/>
</dbReference>
<dbReference type="PROSITE" id="PS50088">
    <property type="entry name" value="ANK_REPEAT"/>
    <property type="match status" value="1"/>
</dbReference>
<dbReference type="PANTHER" id="PTHR24128:SF24">
    <property type="entry name" value="ANKYRIN REPEAT PROTEIN"/>
    <property type="match status" value="1"/>
</dbReference>
<dbReference type="SMART" id="SM00248">
    <property type="entry name" value="ANK"/>
    <property type="match status" value="6"/>
</dbReference>
<feature type="domain" description="PGG" evidence="3">
    <location>
        <begin position="278"/>
        <end position="397"/>
    </location>
</feature>
<dbReference type="PANTHER" id="PTHR24128">
    <property type="entry name" value="HOMEOBOX PROTEIN WARIAI"/>
    <property type="match status" value="1"/>
</dbReference>
<keyword evidence="5" id="KW-1185">Reference proteome</keyword>
<comment type="caution">
    <text evidence="4">The sequence shown here is derived from an EMBL/GenBank/DDBJ whole genome shotgun (WGS) entry which is preliminary data.</text>
</comment>
<evidence type="ECO:0000259" key="3">
    <source>
        <dbReference type="Pfam" id="PF13962"/>
    </source>
</evidence>
<accession>A0AAD4J0P3</accession>
<dbReference type="AlphaFoldDB" id="A0AAD4J0P3"/>
<sequence>MVEAVTTINICERECSCCIDRIYTNEWKEMDGMKFTETPLHCAAAAGNTAVVLEILSLMPCLGKKLNPEGLSPLHVAIKAGHRDMARTLSLFDSQLVRVKGKGGMTPLMQCAAGAGDDEGRKLLAKFLLSCPQSVADVNNRGQTVVHVALENQQCDAVCVLVDWLTRRDQISSVLNVKDFNGNTVLHAAAQFGCVKGARKLVDLVKLNRLNSNKETAVDVAEEFNQKEVLEVLRNKGARSRSESSPTTTTTEYVLTKPTFFEAISRKYHYLTQELTLDMRSAILVVAALIVTATYQGVLQPPGGVYPPADAPSPAPAPAALLHTRLPRRLVSEIEVPPPHTAGQMVMKENQFRYFIPSNSFAFALSAVIIIFVVPGSPVFLILHLCLVFMCFSYLLALDAISAYTGISNMIYIMASYAIVGAFLVKLFYYPVKALLVDEDWWLRGFGVKVSNCWSKITTKDSKVITVAESMKKQHRVLDLK</sequence>
<evidence type="ECO:0000256" key="2">
    <source>
        <dbReference type="SAM" id="Phobius"/>
    </source>
</evidence>
<feature type="transmembrane region" description="Helical" evidence="2">
    <location>
        <begin position="410"/>
        <end position="432"/>
    </location>
</feature>
<reference evidence="4 5" key="1">
    <citation type="journal article" date="2021" name="Nat. Commun.">
        <title>Incipient diploidization of the medicinal plant Perilla within 10,000 years.</title>
        <authorList>
            <person name="Zhang Y."/>
            <person name="Shen Q."/>
            <person name="Leng L."/>
            <person name="Zhang D."/>
            <person name="Chen S."/>
            <person name="Shi Y."/>
            <person name="Ning Z."/>
            <person name="Chen S."/>
        </authorList>
    </citation>
    <scope>NUCLEOTIDE SEQUENCE [LARGE SCALE GENOMIC DNA]</scope>
    <source>
        <strain evidence="5">cv. PC099</strain>
    </source>
</reference>
<dbReference type="Pfam" id="PF12796">
    <property type="entry name" value="Ank_2"/>
    <property type="match status" value="1"/>
</dbReference>
<feature type="repeat" description="ANK" evidence="1">
    <location>
        <begin position="69"/>
        <end position="89"/>
    </location>
</feature>
<dbReference type="Gene3D" id="1.25.40.20">
    <property type="entry name" value="Ankyrin repeat-containing domain"/>
    <property type="match status" value="2"/>
</dbReference>
<feature type="transmembrane region" description="Helical" evidence="2">
    <location>
        <begin position="380"/>
        <end position="398"/>
    </location>
</feature>
<evidence type="ECO:0000256" key="1">
    <source>
        <dbReference type="PROSITE-ProRule" id="PRU00023"/>
    </source>
</evidence>
<dbReference type="InterPro" id="IPR002110">
    <property type="entry name" value="Ankyrin_rpt"/>
</dbReference>
<keyword evidence="2" id="KW-1133">Transmembrane helix</keyword>
<feature type="transmembrane region" description="Helical" evidence="2">
    <location>
        <begin position="354"/>
        <end position="374"/>
    </location>
</feature>
<proteinExistence type="predicted"/>
<dbReference type="InterPro" id="IPR036770">
    <property type="entry name" value="Ankyrin_rpt-contain_sf"/>
</dbReference>
<organism evidence="4 5">
    <name type="scientific">Perilla frutescens var. hirtella</name>
    <name type="common">Perilla citriodora</name>
    <name type="synonym">Perilla setoyensis</name>
    <dbReference type="NCBI Taxonomy" id="608512"/>
    <lineage>
        <taxon>Eukaryota</taxon>
        <taxon>Viridiplantae</taxon>
        <taxon>Streptophyta</taxon>
        <taxon>Embryophyta</taxon>
        <taxon>Tracheophyta</taxon>
        <taxon>Spermatophyta</taxon>
        <taxon>Magnoliopsida</taxon>
        <taxon>eudicotyledons</taxon>
        <taxon>Gunneridae</taxon>
        <taxon>Pentapetalae</taxon>
        <taxon>asterids</taxon>
        <taxon>lamiids</taxon>
        <taxon>Lamiales</taxon>
        <taxon>Lamiaceae</taxon>
        <taxon>Nepetoideae</taxon>
        <taxon>Elsholtzieae</taxon>
        <taxon>Perilla</taxon>
    </lineage>
</organism>
<dbReference type="Pfam" id="PF13962">
    <property type="entry name" value="PGG"/>
    <property type="match status" value="1"/>
</dbReference>
<keyword evidence="1" id="KW-0040">ANK repeat</keyword>
<protein>
    <recommendedName>
        <fullName evidence="3">PGG domain-containing protein</fullName>
    </recommendedName>
</protein>
<gene>
    <name evidence="4" type="ORF">C2S53_005093</name>
</gene>
<dbReference type="SUPFAM" id="SSF48403">
    <property type="entry name" value="Ankyrin repeat"/>
    <property type="match status" value="1"/>
</dbReference>
<name>A0AAD4J0P3_PERFH</name>
<dbReference type="Proteomes" id="UP001190926">
    <property type="component" value="Unassembled WGS sequence"/>
</dbReference>
<evidence type="ECO:0000313" key="4">
    <source>
        <dbReference type="EMBL" id="KAH6825028.1"/>
    </source>
</evidence>
<keyword evidence="2" id="KW-0472">Membrane</keyword>
<dbReference type="PROSITE" id="PS50297">
    <property type="entry name" value="ANK_REP_REGION"/>
    <property type="match status" value="1"/>
</dbReference>